<keyword evidence="3" id="KW-1185">Reference proteome</keyword>
<dbReference type="RefSeq" id="WP_019441417.1">
    <property type="nucleotide sequence ID" value="NZ_ALOE01000017.1"/>
</dbReference>
<name>A0A5J6WPC8_MORMI</name>
<sequence>MNTAIKSLALCCAFLPLQTIAAETSTAEASSWNFSVELYGQLTNIDGSTQVGSVDKSLDLSTNDIFSKLKMGGMAHTEGLHSSGWGYSFDYAFMNLDADPVSGLLHQGVLEAKGFKRYDYSFGSIDYMAGIRWWDITLERDGLTNKGHEIGVDWIDYVVGVRYSKQLSQDWRFETLVDAGTGTDTNFTGQVNTGVRYAINEWSELHLAYKAVWVDYDNGNEKGFSGDGVHYGYDTVTHGVVMGWNIKF</sequence>
<dbReference type="OrthoDB" id="5725705at2"/>
<accession>A0A5J6WPC8</accession>
<keyword evidence="1" id="KW-0732">Signal</keyword>
<organism evidence="2 3">
    <name type="scientific">Moritella marina ATCC 15381</name>
    <dbReference type="NCBI Taxonomy" id="1202962"/>
    <lineage>
        <taxon>Bacteria</taxon>
        <taxon>Pseudomonadati</taxon>
        <taxon>Pseudomonadota</taxon>
        <taxon>Gammaproteobacteria</taxon>
        <taxon>Alteromonadales</taxon>
        <taxon>Moritellaceae</taxon>
        <taxon>Moritella</taxon>
    </lineage>
</organism>
<evidence type="ECO:0000313" key="3">
    <source>
        <dbReference type="Proteomes" id="UP000327424"/>
    </source>
</evidence>
<proteinExistence type="predicted"/>
<gene>
    <name evidence="2" type="ORF">FR932_20475</name>
</gene>
<reference evidence="2 3" key="1">
    <citation type="submission" date="2019-09" db="EMBL/GenBank/DDBJ databases">
        <title>Hybrid Assembly of the complete Genome of the Deep-Sea Bacterium Moritella marina from long Nanopore and Illumina reads.</title>
        <authorList>
            <person name="Magin S."/>
            <person name="Georgoulis A."/>
            <person name="Papadimitriou K."/>
            <person name="Iliakis G."/>
            <person name="Vorgias C.E."/>
        </authorList>
    </citation>
    <scope>NUCLEOTIDE SEQUENCE [LARGE SCALE GENOMIC DNA]</scope>
    <source>
        <strain evidence="2 3">MP-1</strain>
    </source>
</reference>
<dbReference type="KEGG" id="mmaa:FR932_20475"/>
<protein>
    <recommendedName>
        <fullName evidence="4">Porin</fullName>
    </recommendedName>
</protein>
<feature type="chain" id="PRO_5023829082" description="Porin" evidence="1">
    <location>
        <begin position="22"/>
        <end position="248"/>
    </location>
</feature>
<evidence type="ECO:0000313" key="2">
    <source>
        <dbReference type="EMBL" id="QFI40023.1"/>
    </source>
</evidence>
<feature type="signal peptide" evidence="1">
    <location>
        <begin position="1"/>
        <end position="21"/>
    </location>
</feature>
<dbReference type="AlphaFoldDB" id="A0A5J6WPC8"/>
<dbReference type="Proteomes" id="UP000327424">
    <property type="component" value="Chromosome"/>
</dbReference>
<evidence type="ECO:0008006" key="4">
    <source>
        <dbReference type="Google" id="ProtNLM"/>
    </source>
</evidence>
<dbReference type="EMBL" id="CP044399">
    <property type="protein sequence ID" value="QFI40023.1"/>
    <property type="molecule type" value="Genomic_DNA"/>
</dbReference>
<evidence type="ECO:0000256" key="1">
    <source>
        <dbReference type="SAM" id="SignalP"/>
    </source>
</evidence>